<organism evidence="1 2">
    <name type="scientific">Cryptosporangium aurantiacum</name>
    <dbReference type="NCBI Taxonomy" id="134849"/>
    <lineage>
        <taxon>Bacteria</taxon>
        <taxon>Bacillati</taxon>
        <taxon>Actinomycetota</taxon>
        <taxon>Actinomycetes</taxon>
        <taxon>Cryptosporangiales</taxon>
        <taxon>Cryptosporangiaceae</taxon>
        <taxon>Cryptosporangium</taxon>
    </lineage>
</organism>
<reference evidence="1 2" key="1">
    <citation type="submission" date="2016-11" db="EMBL/GenBank/DDBJ databases">
        <authorList>
            <person name="Jaros S."/>
            <person name="Januszkiewicz K."/>
            <person name="Wedrychowicz H."/>
        </authorList>
    </citation>
    <scope>NUCLEOTIDE SEQUENCE [LARGE SCALE GENOMIC DNA]</scope>
    <source>
        <strain evidence="1 2">DSM 46144</strain>
    </source>
</reference>
<name>A0A1M7RD64_9ACTN</name>
<sequence length="496" mass="51969">MSRLLRERVRGAATVSPGSSVRKLTLRTSGRRQTGRGVRLRYRGSALLASLAVFALALTGCSPIDGKMVTYDSVANHVRTAASALQTAEGVRVNGTLETPAKEKIEIDVRINGAGDGSGKIRRHGTVGDVLVIDSATYVRAAAAWWGTDNRAETYDKVWVAIADTTIGLDLAGTLRPRELGALIDDGFGSLQFEGMPPTSEVNGVKARRVEAAGGSLWITVAKPYQVVRLEGGLLTEDSRPAALTVTITPPAATAQIARDVALTLPTLRTGTYDAYRSLRFDGSLRSACNAQGCTITGRIRNASTDTPVTAVLNAKVIGNKNVLGRCRSGRAAVAAAAATAVSCRITTAAWRSFYAAATAPGSGTSTTSYQVSANASVVGPAPDAVACLPGATGCDTPTMTDAEVVATFDRSAPAWYERAPTDRDLPEWRKLIRTAASGKDRVPWSAEGTPTVAYLGTSKGRPFVAQFDRGNGQLVAAYGPSKDEADALRAAIAAR</sequence>
<dbReference type="EMBL" id="FRCS01000010">
    <property type="protein sequence ID" value="SHN44130.1"/>
    <property type="molecule type" value="Genomic_DNA"/>
</dbReference>
<keyword evidence="2" id="KW-1185">Reference proteome</keyword>
<accession>A0A1M7RD64</accession>
<dbReference type="AlphaFoldDB" id="A0A1M7RD64"/>
<proteinExistence type="predicted"/>
<dbReference type="STRING" id="134849.SAMN05443668_11074"/>
<protein>
    <submittedName>
        <fullName evidence="1">Uncharacterized protein</fullName>
    </submittedName>
</protein>
<gene>
    <name evidence="1" type="ORF">SAMN05443668_11074</name>
</gene>
<dbReference type="Proteomes" id="UP000184440">
    <property type="component" value="Unassembled WGS sequence"/>
</dbReference>
<evidence type="ECO:0000313" key="2">
    <source>
        <dbReference type="Proteomes" id="UP000184440"/>
    </source>
</evidence>
<evidence type="ECO:0000313" key="1">
    <source>
        <dbReference type="EMBL" id="SHN44130.1"/>
    </source>
</evidence>